<proteinExistence type="predicted"/>
<comment type="caution">
    <text evidence="3">The sequence shown here is derived from an EMBL/GenBank/DDBJ whole genome shotgun (WGS) entry which is preliminary data.</text>
</comment>
<evidence type="ECO:0000259" key="2">
    <source>
        <dbReference type="Pfam" id="PF25148"/>
    </source>
</evidence>
<accession>A0A919UP24</accession>
<feature type="domain" description="DUF7824" evidence="2">
    <location>
        <begin position="691"/>
        <end position="765"/>
    </location>
</feature>
<evidence type="ECO:0000313" key="3">
    <source>
        <dbReference type="EMBL" id="GIH25172.1"/>
    </source>
</evidence>
<feature type="region of interest" description="Disordered" evidence="1">
    <location>
        <begin position="544"/>
        <end position="565"/>
    </location>
</feature>
<sequence length="1037" mass="113053">MSVWQEVRDLITGRKSAELTDRVIALTDAERAEVAKELPGFLKELRTTALEMARESWGRDNGYGSNRDNWPSWARTDTHWEIREAVSEALAEFGKLLRVTGAGTISGPAAAAAWLTRREFDPRWEERRDFTDVIRVLTARPVEWQADVAARLAEKIRTGRDRVVPLVLALLRASGAEPPKHDPLVIAWLSAGVVRDDPLMGTMLPRIFEAEGAGRALMEERLDPRPTPWLAAVKRLLAAGKLSRAELLDGCVSRFLRGGDAVNLRFFVRLHELVDPAPEESAGRARDYLRLLPAAPGPVADMALAQVRRTGPHDSADVAEAIGALTFRAEAKLARAGLTWLDKSVRTADAPVEELAQALVTAFAHTSFDVRRRAAELALKHARLFAPHATLIADAVPLLPADLGEQVAATFGGDAAGADPELFTPGTLPARTEPGPFPEPALGGWNISTWVDTERWLAYVVAHAGRDRAALREQLAPSFTDSYPYLYGQERWHNSSDWIAALAKEVISPGTDPGMPDPEPVDPWAHTSFSVHVGVLSPEKAAELERQYAAEQEESQASAGAEISDADVSAAEVSKADISGADISGADVPEAEDAECERAFGELPDHVRAEIFRQLEEIGVSAERIAAMRDGLPMPPEGPDEPHYTVQIGYSGWGPMFGEPRTPDPAVEFRRRHRIPEPQQVSPPDMFLLHRLSELYLALRAGTLPPVLLSTPTVMSGHLDPGVLVDRLKVCAAAGVEPLPADLQQALLRVPRGSHPEAAERAAEIGSPAGASVATWLAGGGLPDPEAGFRWGYVEGASEYFYDEREPGHVGQVRLRPVLRAEPTGHELIDGLLAEPSPWRWDEHGGAMGWWPAVLPSHREVVAVNYLPHLLYQWNHPGVYPPYLAALADADGPVGDATAIILAYFLAERSPDAVPLLLRMAARGDLPAEAVGRQLALLIRRTWFEGRPVLACLTEAARQGGHEQVWEILRSMLPVLLPEEDERPTVVYSEAVALAADVAAWVKARGEIPAVSAHAASGRNSRFARECVRLRDQLTRM</sequence>
<gene>
    <name evidence="3" type="ORF">Aph01nite_34820</name>
</gene>
<evidence type="ECO:0000256" key="1">
    <source>
        <dbReference type="SAM" id="MobiDB-lite"/>
    </source>
</evidence>
<dbReference type="Pfam" id="PF25148">
    <property type="entry name" value="DUF7824"/>
    <property type="match status" value="1"/>
</dbReference>
<protein>
    <recommendedName>
        <fullName evidence="2">DUF7824 domain-containing protein</fullName>
    </recommendedName>
</protein>
<reference evidence="3" key="1">
    <citation type="submission" date="2021-01" db="EMBL/GenBank/DDBJ databases">
        <title>Whole genome shotgun sequence of Acrocarpospora phusangensis NBRC 108782.</title>
        <authorList>
            <person name="Komaki H."/>
            <person name="Tamura T."/>
        </authorList>
    </citation>
    <scope>NUCLEOTIDE SEQUENCE</scope>
    <source>
        <strain evidence="3">NBRC 108782</strain>
    </source>
</reference>
<evidence type="ECO:0000313" key="4">
    <source>
        <dbReference type="Proteomes" id="UP000640052"/>
    </source>
</evidence>
<dbReference type="InterPro" id="IPR056726">
    <property type="entry name" value="DUF7824"/>
</dbReference>
<keyword evidence="4" id="KW-1185">Reference proteome</keyword>
<organism evidence="3 4">
    <name type="scientific">Acrocarpospora phusangensis</name>
    <dbReference type="NCBI Taxonomy" id="1070424"/>
    <lineage>
        <taxon>Bacteria</taxon>
        <taxon>Bacillati</taxon>
        <taxon>Actinomycetota</taxon>
        <taxon>Actinomycetes</taxon>
        <taxon>Streptosporangiales</taxon>
        <taxon>Streptosporangiaceae</taxon>
        <taxon>Acrocarpospora</taxon>
    </lineage>
</organism>
<feature type="compositionally biased region" description="Low complexity" evidence="1">
    <location>
        <begin position="549"/>
        <end position="563"/>
    </location>
</feature>
<dbReference type="EMBL" id="BOOA01000026">
    <property type="protein sequence ID" value="GIH25172.1"/>
    <property type="molecule type" value="Genomic_DNA"/>
</dbReference>
<dbReference type="RefSeq" id="WP_204041910.1">
    <property type="nucleotide sequence ID" value="NZ_BOOA01000026.1"/>
</dbReference>
<name>A0A919UP24_9ACTN</name>
<dbReference type="AlphaFoldDB" id="A0A919UP24"/>
<dbReference type="Proteomes" id="UP000640052">
    <property type="component" value="Unassembled WGS sequence"/>
</dbReference>